<dbReference type="PANTHER" id="PTHR30093">
    <property type="entry name" value="GENERAL SECRETION PATHWAY PROTEIN G"/>
    <property type="match status" value="1"/>
</dbReference>
<gene>
    <name evidence="3" type="ORF">HRbin17_00047</name>
</gene>
<dbReference type="InterPro" id="IPR011453">
    <property type="entry name" value="DUF1559"/>
</dbReference>
<reference evidence="4" key="1">
    <citation type="submission" date="2017-09" db="EMBL/GenBank/DDBJ databases">
        <title>Metaegenomics of thermophilic ammonia-oxidizing enrichment culture.</title>
        <authorList>
            <person name="Kato S."/>
            <person name="Suzuki K."/>
        </authorList>
    </citation>
    <scope>NUCLEOTIDE SEQUENCE [LARGE SCALE GENOMIC DNA]</scope>
</reference>
<keyword evidence="1" id="KW-1133">Transmembrane helix</keyword>
<comment type="caution">
    <text evidence="3">The sequence shown here is derived from an EMBL/GenBank/DDBJ whole genome shotgun (WGS) entry which is preliminary data.</text>
</comment>
<dbReference type="AlphaFoldDB" id="A0A2H5X8N4"/>
<dbReference type="Pfam" id="PF07596">
    <property type="entry name" value="SBP_bac_10"/>
    <property type="match status" value="1"/>
</dbReference>
<dbReference type="EMBL" id="BEHT01000001">
    <property type="protein sequence ID" value="GBC97560.1"/>
    <property type="molecule type" value="Genomic_DNA"/>
</dbReference>
<name>A0A2H5X8N4_9BACT</name>
<feature type="domain" description="DUF1559" evidence="2">
    <location>
        <begin position="38"/>
        <end position="106"/>
    </location>
</feature>
<dbReference type="Gene3D" id="3.30.700.10">
    <property type="entry name" value="Glycoprotein, Type 4 Pilin"/>
    <property type="match status" value="1"/>
</dbReference>
<evidence type="ECO:0000256" key="1">
    <source>
        <dbReference type="SAM" id="Phobius"/>
    </source>
</evidence>
<dbReference type="InterPro" id="IPR012902">
    <property type="entry name" value="N_methyl_site"/>
</dbReference>
<dbReference type="InterPro" id="IPR045584">
    <property type="entry name" value="Pilin-like"/>
</dbReference>
<protein>
    <recommendedName>
        <fullName evidence="2">DUF1559 domain-containing protein</fullName>
    </recommendedName>
</protein>
<evidence type="ECO:0000313" key="4">
    <source>
        <dbReference type="Proteomes" id="UP000236173"/>
    </source>
</evidence>
<dbReference type="NCBIfam" id="TIGR02532">
    <property type="entry name" value="IV_pilin_GFxxxE"/>
    <property type="match status" value="1"/>
</dbReference>
<keyword evidence="1" id="KW-0812">Transmembrane</keyword>
<organism evidence="3 4">
    <name type="scientific">Candidatus Fervidibacter japonicus</name>
    <dbReference type="NCBI Taxonomy" id="2035412"/>
    <lineage>
        <taxon>Bacteria</taxon>
        <taxon>Candidatus Fervidibacterota</taxon>
        <taxon>Candidatus Fervidibacter</taxon>
    </lineage>
</organism>
<proteinExistence type="predicted"/>
<dbReference type="SUPFAM" id="SSF54523">
    <property type="entry name" value="Pili subunits"/>
    <property type="match status" value="1"/>
</dbReference>
<evidence type="ECO:0000259" key="2">
    <source>
        <dbReference type="Pfam" id="PF07596"/>
    </source>
</evidence>
<evidence type="ECO:0000313" key="3">
    <source>
        <dbReference type="EMBL" id="GBC97560.1"/>
    </source>
</evidence>
<sequence length="128" mass="14901">MVKRYRMLRRRAFTLIELLVVIAIIAILAAILFPVFSQAREKARQAQCTSNERNMAMAAMQYVNDYDERLMPTECWSCGNQLGDRHDPNRRWLVRIQPYMRNIQVFDCPSGSTETGLDFSEVNHNCGR</sequence>
<feature type="transmembrane region" description="Helical" evidence="1">
    <location>
        <begin position="12"/>
        <end position="36"/>
    </location>
</feature>
<accession>A0A2H5X8N4</accession>
<dbReference type="PANTHER" id="PTHR30093:SF2">
    <property type="entry name" value="TYPE II SECRETION SYSTEM PROTEIN H"/>
    <property type="match status" value="1"/>
</dbReference>
<dbReference type="Pfam" id="PF07963">
    <property type="entry name" value="N_methyl"/>
    <property type="match status" value="1"/>
</dbReference>
<keyword evidence="1" id="KW-0472">Membrane</keyword>
<dbReference type="Proteomes" id="UP000236173">
    <property type="component" value="Unassembled WGS sequence"/>
</dbReference>